<organism evidence="2 3">
    <name type="scientific">Pseudaminobacter soli</name>
    <name type="common">ex Zhang et al. 2022</name>
    <dbReference type="NCBI Taxonomy" id="2831468"/>
    <lineage>
        <taxon>Bacteria</taxon>
        <taxon>Pseudomonadati</taxon>
        <taxon>Pseudomonadota</taxon>
        <taxon>Alphaproteobacteria</taxon>
        <taxon>Hyphomicrobiales</taxon>
        <taxon>Phyllobacteriaceae</taxon>
        <taxon>Pseudaminobacter</taxon>
    </lineage>
</organism>
<dbReference type="Proteomes" id="UP000680348">
    <property type="component" value="Unassembled WGS sequence"/>
</dbReference>
<evidence type="ECO:0000256" key="1">
    <source>
        <dbReference type="SAM" id="MobiDB-lite"/>
    </source>
</evidence>
<feature type="region of interest" description="Disordered" evidence="1">
    <location>
        <begin position="1"/>
        <end position="28"/>
    </location>
</feature>
<dbReference type="EMBL" id="JAGWCR010000008">
    <property type="protein sequence ID" value="MBS3650042.1"/>
    <property type="molecule type" value="Genomic_DNA"/>
</dbReference>
<protein>
    <recommendedName>
        <fullName evidence="4">Very short patch repair endonuclease</fullName>
    </recommendedName>
</protein>
<sequence>MEPKDPVSPTTSRRMRNTRSKDNQNEKRFRSGLHRLGYRFRIHYRAIPGSRRTIDIALAEPM</sequence>
<reference evidence="2" key="1">
    <citation type="submission" date="2021-04" db="EMBL/GenBank/DDBJ databases">
        <title>Pseudaminobacter soli sp. nov., isolated from paddy soil contaminated by heavy metals.</title>
        <authorList>
            <person name="Zhang K."/>
        </authorList>
    </citation>
    <scope>NUCLEOTIDE SEQUENCE</scope>
    <source>
        <strain evidence="2">19-2017</strain>
    </source>
</reference>
<evidence type="ECO:0000313" key="3">
    <source>
        <dbReference type="Proteomes" id="UP000680348"/>
    </source>
</evidence>
<keyword evidence="3" id="KW-1185">Reference proteome</keyword>
<dbReference type="InterPro" id="IPR011335">
    <property type="entry name" value="Restrct_endonuc-II-like"/>
</dbReference>
<feature type="compositionally biased region" description="Basic and acidic residues" evidence="1">
    <location>
        <begin position="19"/>
        <end position="28"/>
    </location>
</feature>
<proteinExistence type="predicted"/>
<name>A0A942I2Q1_9HYPH</name>
<gene>
    <name evidence="2" type="ORF">KEU06_15630</name>
</gene>
<evidence type="ECO:0008006" key="4">
    <source>
        <dbReference type="Google" id="ProtNLM"/>
    </source>
</evidence>
<comment type="caution">
    <text evidence="2">The sequence shown here is derived from an EMBL/GenBank/DDBJ whole genome shotgun (WGS) entry which is preliminary data.</text>
</comment>
<dbReference type="AlphaFoldDB" id="A0A942I2Q1"/>
<accession>A0A942I2Q1</accession>
<dbReference type="SUPFAM" id="SSF52980">
    <property type="entry name" value="Restriction endonuclease-like"/>
    <property type="match status" value="1"/>
</dbReference>
<evidence type="ECO:0000313" key="2">
    <source>
        <dbReference type="EMBL" id="MBS3650042.1"/>
    </source>
</evidence>